<keyword evidence="3" id="KW-1185">Reference proteome</keyword>
<reference evidence="2" key="1">
    <citation type="submission" date="2022-12" db="EMBL/GenBank/DDBJ databases">
        <title>New Phytohabitans aurantiacus sp. RD004123 nov., an actinomycete isolated from soil.</title>
        <authorList>
            <person name="Triningsih D.W."/>
            <person name="Harunari E."/>
            <person name="Igarashi Y."/>
        </authorList>
    </citation>
    <scope>NUCLEOTIDE SEQUENCE</scope>
    <source>
        <strain evidence="2">RD004123</strain>
    </source>
</reference>
<keyword evidence="1" id="KW-0812">Transmembrane</keyword>
<feature type="transmembrane region" description="Helical" evidence="1">
    <location>
        <begin position="116"/>
        <end position="133"/>
    </location>
</feature>
<dbReference type="Proteomes" id="UP001144280">
    <property type="component" value="Unassembled WGS sequence"/>
</dbReference>
<organism evidence="2 3">
    <name type="scientific">Phytohabitans aurantiacus</name>
    <dbReference type="NCBI Taxonomy" id="3016789"/>
    <lineage>
        <taxon>Bacteria</taxon>
        <taxon>Bacillati</taxon>
        <taxon>Actinomycetota</taxon>
        <taxon>Actinomycetes</taxon>
        <taxon>Micromonosporales</taxon>
        <taxon>Micromonosporaceae</taxon>
    </lineage>
</organism>
<proteinExistence type="predicted"/>
<comment type="caution">
    <text evidence="2">The sequence shown here is derived from an EMBL/GenBank/DDBJ whole genome shotgun (WGS) entry which is preliminary data.</text>
</comment>
<dbReference type="EMBL" id="BSDI01000100">
    <property type="protein sequence ID" value="GLI03767.1"/>
    <property type="molecule type" value="Genomic_DNA"/>
</dbReference>
<feature type="transmembrane region" description="Helical" evidence="1">
    <location>
        <begin position="40"/>
        <end position="62"/>
    </location>
</feature>
<dbReference type="RefSeq" id="WP_281906195.1">
    <property type="nucleotide sequence ID" value="NZ_BSDI01000100.1"/>
</dbReference>
<name>A0ABQ5RAI9_9ACTN</name>
<feature type="transmembrane region" description="Helical" evidence="1">
    <location>
        <begin position="83"/>
        <end position="104"/>
    </location>
</feature>
<accession>A0ABQ5RAI9</accession>
<keyword evidence="1" id="KW-1133">Transmembrane helix</keyword>
<sequence length="258" mass="27864">MIAGFLAFAGRQRRAILAVGVVLSASYLLVHAWAPSLGRRAFPALAAICLSLLALGLAATIRRRPAAFVIQPGLPAFSASPQPASLIMALALLTLGTAMTGIAIRYGEPNAFLDQLLAWSLAAATLLHVVLVWRDQGVQLRPDGLWQHGFTGWLVIPWDASPTVPTLPPSPGAISVRLRFGRPDLVRRHGLPVYRRSLRTQDVDPGFITAAIRYYVAHPEHRPAIGTRAEYERLMPQLTSAEDGCGLPTASRCGTVER</sequence>
<feature type="transmembrane region" description="Helical" evidence="1">
    <location>
        <begin position="15"/>
        <end position="34"/>
    </location>
</feature>
<evidence type="ECO:0000313" key="3">
    <source>
        <dbReference type="Proteomes" id="UP001144280"/>
    </source>
</evidence>
<keyword evidence="1" id="KW-0472">Membrane</keyword>
<protein>
    <submittedName>
        <fullName evidence="2">Uncharacterized protein</fullName>
    </submittedName>
</protein>
<evidence type="ECO:0000313" key="2">
    <source>
        <dbReference type="EMBL" id="GLI03767.1"/>
    </source>
</evidence>
<gene>
    <name evidence="2" type="ORF">Pa4123_90470</name>
</gene>
<evidence type="ECO:0000256" key="1">
    <source>
        <dbReference type="SAM" id="Phobius"/>
    </source>
</evidence>